<feature type="coiled-coil region" evidence="1">
    <location>
        <begin position="2408"/>
        <end position="2571"/>
    </location>
</feature>
<feature type="non-terminal residue" evidence="3">
    <location>
        <position position="1"/>
    </location>
</feature>
<feature type="coiled-coil region" evidence="1">
    <location>
        <begin position="1099"/>
        <end position="1126"/>
    </location>
</feature>
<feature type="coiled-coil region" evidence="1">
    <location>
        <begin position="985"/>
        <end position="1065"/>
    </location>
</feature>
<protein>
    <submittedName>
        <fullName evidence="3">Restin</fullName>
    </submittedName>
</protein>
<proteinExistence type="predicted"/>
<feature type="coiled-coil region" evidence="1">
    <location>
        <begin position="1660"/>
        <end position="1757"/>
    </location>
</feature>
<feature type="region of interest" description="Disordered" evidence="2">
    <location>
        <begin position="222"/>
        <end position="266"/>
    </location>
</feature>
<feature type="compositionally biased region" description="Polar residues" evidence="2">
    <location>
        <begin position="142"/>
        <end position="153"/>
    </location>
</feature>
<feature type="coiled-coil region" evidence="1">
    <location>
        <begin position="1383"/>
        <end position="1473"/>
    </location>
</feature>
<dbReference type="EMBL" id="GDJX01010867">
    <property type="protein sequence ID" value="JAT57069.1"/>
    <property type="molecule type" value="Transcribed_RNA"/>
</dbReference>
<feature type="coiled-coil region" evidence="1">
    <location>
        <begin position="586"/>
        <end position="620"/>
    </location>
</feature>
<dbReference type="PANTHER" id="PTHR43939:SF50">
    <property type="entry name" value="NUCLEOPORIN"/>
    <property type="match status" value="1"/>
</dbReference>
<feature type="coiled-coil region" evidence="1">
    <location>
        <begin position="740"/>
        <end position="809"/>
    </location>
</feature>
<feature type="coiled-coil region" evidence="1">
    <location>
        <begin position="1853"/>
        <end position="1989"/>
    </location>
</feature>
<organism evidence="3">
    <name type="scientific">Anthurium amnicola</name>
    <dbReference type="NCBI Taxonomy" id="1678845"/>
    <lineage>
        <taxon>Eukaryota</taxon>
        <taxon>Viridiplantae</taxon>
        <taxon>Streptophyta</taxon>
        <taxon>Embryophyta</taxon>
        <taxon>Tracheophyta</taxon>
        <taxon>Spermatophyta</taxon>
        <taxon>Magnoliopsida</taxon>
        <taxon>Liliopsida</taxon>
        <taxon>Araceae</taxon>
        <taxon>Pothoideae</taxon>
        <taxon>Potheae</taxon>
        <taxon>Anthurium</taxon>
    </lineage>
</organism>
<gene>
    <name evidence="3" type="primary">CLIP-190_1</name>
    <name evidence="3" type="ORF">g.105728</name>
</gene>
<evidence type="ECO:0000256" key="1">
    <source>
        <dbReference type="SAM" id="Coils"/>
    </source>
</evidence>
<sequence length="2808" mass="314703">LSLRTIFLSERGSNRREEEDADEEGSEEVDEEISVNQSAVYLSFFVCVLNLIQVCLCLKFDADGRVLICGSVFVGGNPMEKGKNRTDLLAAGRKKLQQFRQKKDHKSTNSSSSSIHGKPSQKAGKQYEGGNVETVTPELSVDTESTKASQTVNPVEADAAPGDQVDLPAVKLLITLSEGDPDIAVRQEQTPDESPASTIAGEANGIMQILDDLGDPPDTLSGDTGRWPCLPSGQDADSLGMDQCNSSIGNDGENSEVGTSENGREHATNVIPFVVKENVPGPAKPRLKGNEEEDALPLPAEEIDNVDGGVSTSERVAADIINEDTVAIIYQGIVTEQDGIQFPVMENQRDTQSFAPVNDIEKTNKDADACVKPGFDEARVACAVQLPAENVYQVVIPPVHGERTSDECVDSKSAAQDFTKIEKEGTIIQADIEGVERFVGEETEKKDLSKLSTVLASEKMGDHVIENPTSVREDVESFLSGEKISLMKSKSSFPTSCAQNVEDAMEVLKRHLYLTSVKKDFLLLQITELDDKQVESDHKLPDEVSRLWDLVRETQEKTAAIHEELGQCRTDLQAMFSEKKDFEIQCLSARGKIEELSAMVLELQNELELSQKESTELSAELVDCKSVVGALQIENSKLTVQILSGTDEIQKLKAERGQSTMDIKELSARICDLQTELKLSKKESTKLSAELADCEGLVMALQVENSYLMMQILSGTEDISKLKAEKDFFASENMKLASALSEQKDQLALALDKMVQLEGDFKETMFSVENLTEENIDLISYLDLHKSKVKELDNDFQELLSQAQRLGNHAKNSIFDSMVSNNAIGDSHRNHGNVGEVVLDKVDKLLDPCIRQRPSLQVEENDPDEPAVLFVLTGHLVEAEKMLLNLEKAILGMCTHHMSLGKAGGRAANKGVSKLIQAFESKVHQDNVPSDEVALVEGEKLADSDSYNIAKQLVCNLRAVLKQMVLDTETAEVLCKKEQDSLHIVMKLKVECETLTLQNNKLQRTIDALGMKLTDYELNVDNLQNQLDTAWQNADEMAGTFLNQVESLQKEVNGMANNLEKEMNIMKDVISGSTEKLDAYTGLLLGSELDSGSHLTASTNAATKMIEDLQEKLEAASLNYDRSRASYDELCRNYTCLSERQESTSLILYRIHSSFTKLIKGYEEKPELDACNNSMDANAEQLHLEDFEVLIEQLSELLKERLALHSVKGELESKLALRNCNTEELKERCAMLAKKLEENNSTIDEVRSLLMRRDQDFDELNRGCLALAQKFENLEMNECQIVLPGLVENLKVSLKSENMEINSVKQLLLHLGTLVTSLIQKYSEAMEQLDLSKNCLHEALLNSECLVDSHSEPLYTFIKQDIIPRIVELLGKREKVNWLSSKNVQQEIEMQILKESLSKVEEALENAHFEINSKVTELEQSEQKVSSVREKLSIAVAKGKGLVVQRDSLKQSLKEKSSELERCFQELRSKEAKLCDLETKLKSSEADRVEALESELSYIRNSATAFRDSFLQKDSVLQKIEEVVEDLDLPEAFHSKDVVEKIEWLAKSVTLNGSFPNADWEQKSSLGVSQIDPGYVDMDAWTGGLQAVSSSGLDDLKRKYDELQSRFYGLAEQNDMLDQSLMETNGLVKRWEKVLGSIDMPIHLRSMEPEDRLQWLGRRLLEVQQERDSLLTKIDNLEISTSSLLSDLEGSREKISDLDAALITIRRENDFLSENLSKLRSEHLEVSDKAALNELEKDRLQKEIAGLQERLAEIFECQACGEIMIEVKKLHDLVCEALPDDDKPDISSSDSSVTCLERSLRKLIDNYKAFPLEKHMAPHDSSGIHSDMVLEEQNPKEQLDDKVHSPMMLNVELDEVYRDLAIAKEERDRMIEKYHMQISEMETLMRQRDTLLEERDSALQKYQSLVSELDAISNQRDSLQHQLSQEEQRSASTREKLNVAVRKGKGLVQQRDSLKQTVEEMNAEFNRLKKELNQHVETLQSENNLLRNTLAESGNTLHDLSQTLNRLLTALYSIDLGAESNIVDPVQKMEWIGRVSHDLRAAVLSSENEATKSKRAAELLVAELNEVQERADSLQEDLGKIESTLAQCSRDREIAEAERSTAVSHLEQFMIARNMEKKKQLGFIIEVKGGIYELRKGLLSLSNMLATVLPRDSALFCSVKASVESIMKVVDGTNPGDVSFLAPAVLLSNDLLSEDTSFSAGGFSELDISEEVDDGLITEYAQVTVHGLHECTRELADIKEKLHKHSFAVDQQVKDLYQMVEVTQSRIASRDLSSESLKSDIAHFEMLMKNKESEVSSMHRNISLLYEACRRSILELENRRAKMVEKSGVGLTLPSWVHGEGQASFNGDVIRTVADSMLITVKGLSDILEEVVEEKKRELSATILDFQRELQEKDVQQNRICAELVSQIREAEAVAKKFSVELDSANVQVEELESQIKEMENHRKLSELRMNEMKRLETLTKEYDQKIKSLTDSLTAKDQEIEGLMQALDEEESQMESLQGRNQELEQIVQQNNLALENLEASRAKALTKLSTTLGRFDELHNLSENLLAEIENLQSQLQERDSDISFLRQEVARCTNDALAKQESYKKVSTDLHEVQTWMDMIVLRFGGNKFHADAQNSSQIHSYIKYLDKQIPSVISELEDLRVSAQKKDALLNIEKGRVNELSQRAEVLEISLREKESQIESSGGAKDSGQHPDSLEVESMINKRSTLGSIAPHVRGGRRVNSDQIAIAIDTEHDNIALDDEDDDKAHGFKSLTTSKIIPRASRPIADRIDGLWVAIERLLMRQPTLRLGLILYWFVLHALLAASI</sequence>
<keyword evidence="1" id="KW-0175">Coiled coil</keyword>
<feature type="coiled-coil region" evidence="1">
    <location>
        <begin position="2050"/>
        <end position="2091"/>
    </location>
</feature>
<name>A0A1D1YR35_9ARAE</name>
<accession>A0A1D1YR35</accession>
<evidence type="ECO:0000313" key="3">
    <source>
        <dbReference type="EMBL" id="JAT57069.1"/>
    </source>
</evidence>
<reference evidence="3" key="1">
    <citation type="submission" date="2015-07" db="EMBL/GenBank/DDBJ databases">
        <title>Transcriptome Assembly of Anthurium amnicola.</title>
        <authorList>
            <person name="Suzuki J."/>
        </authorList>
    </citation>
    <scope>NUCLEOTIDE SEQUENCE</scope>
</reference>
<feature type="region of interest" description="Disordered" evidence="2">
    <location>
        <begin position="98"/>
        <end position="161"/>
    </location>
</feature>
<evidence type="ECO:0000256" key="2">
    <source>
        <dbReference type="SAM" id="MobiDB-lite"/>
    </source>
</evidence>
<dbReference type="PANTHER" id="PTHR43939">
    <property type="entry name" value="COILED-COIL DOMAIN-CONTAINING PROTEIN 158"/>
    <property type="match status" value="1"/>
</dbReference>